<comment type="function">
    <text evidence="12">Catalyzes the gamma-elimination of phosphate from L-phosphohomoserine and the beta-addition of water to produce L-threonine.</text>
</comment>
<name>A0A9Q4C5A0_9EURY</name>
<dbReference type="InterPro" id="IPR036052">
    <property type="entry name" value="TrpB-like_PALP_sf"/>
</dbReference>
<dbReference type="CDD" id="cd01563">
    <property type="entry name" value="Thr-synth_1"/>
    <property type="match status" value="1"/>
</dbReference>
<feature type="binding site" evidence="13">
    <location>
        <position position="363"/>
    </location>
    <ligand>
        <name>pyridoxal 5'-phosphate</name>
        <dbReference type="ChEBI" id="CHEBI:597326"/>
    </ligand>
</feature>
<dbReference type="FunFam" id="3.40.50.1100:FF:000013">
    <property type="entry name" value="Threonine synthase"/>
    <property type="match status" value="1"/>
</dbReference>
<dbReference type="NCBIfam" id="TIGR00260">
    <property type="entry name" value="thrC"/>
    <property type="match status" value="1"/>
</dbReference>
<dbReference type="InterPro" id="IPR001926">
    <property type="entry name" value="TrpB-like_PALP"/>
</dbReference>
<dbReference type="GO" id="GO:0030170">
    <property type="term" value="F:pyridoxal phosphate binding"/>
    <property type="evidence" value="ECO:0007669"/>
    <property type="project" value="InterPro"/>
</dbReference>
<comment type="catalytic activity">
    <reaction evidence="10 12">
        <text>O-phospho-L-homoserine + H2O = L-threonine + phosphate</text>
        <dbReference type="Rhea" id="RHEA:10840"/>
        <dbReference type="ChEBI" id="CHEBI:15377"/>
        <dbReference type="ChEBI" id="CHEBI:43474"/>
        <dbReference type="ChEBI" id="CHEBI:57590"/>
        <dbReference type="ChEBI" id="CHEBI:57926"/>
        <dbReference type="EC" id="4.2.3.1"/>
    </reaction>
</comment>
<dbReference type="InterPro" id="IPR004450">
    <property type="entry name" value="Thr_synthase-like"/>
</dbReference>
<evidence type="ECO:0000256" key="12">
    <source>
        <dbReference type="PIRNR" id="PIRNR038945"/>
    </source>
</evidence>
<evidence type="ECO:0000256" key="11">
    <source>
        <dbReference type="NCBIfam" id="TIGR00260"/>
    </source>
</evidence>
<dbReference type="InterPro" id="IPR026260">
    <property type="entry name" value="Thr_Synthase_bac/arc"/>
</dbReference>
<dbReference type="InterPro" id="IPR050147">
    <property type="entry name" value="Ser/Thr_Dehydratase"/>
</dbReference>
<dbReference type="Gene3D" id="3.40.50.1100">
    <property type="match status" value="2"/>
</dbReference>
<organism evidence="16 17">
    <name type="scientific">Halorutilus salinus</name>
    <dbReference type="NCBI Taxonomy" id="2487751"/>
    <lineage>
        <taxon>Archaea</taxon>
        <taxon>Methanobacteriati</taxon>
        <taxon>Methanobacteriota</taxon>
        <taxon>Stenosarchaea group</taxon>
        <taxon>Halobacteria</taxon>
        <taxon>Halorutilales</taxon>
        <taxon>Halorutilaceae</taxon>
        <taxon>Halorutilus</taxon>
    </lineage>
</organism>
<dbReference type="GO" id="GO:0009088">
    <property type="term" value="P:threonine biosynthetic process"/>
    <property type="evidence" value="ECO:0007669"/>
    <property type="project" value="UniProtKB-UniRule"/>
</dbReference>
<dbReference type="Proteomes" id="UP001149411">
    <property type="component" value="Unassembled WGS sequence"/>
</dbReference>
<evidence type="ECO:0000256" key="7">
    <source>
        <dbReference type="ARBA" id="ARBA00022697"/>
    </source>
</evidence>
<proteinExistence type="inferred from homology"/>
<dbReference type="GO" id="GO:0006565">
    <property type="term" value="P:L-serine catabolic process"/>
    <property type="evidence" value="ECO:0007669"/>
    <property type="project" value="TreeGrafter"/>
</dbReference>
<protein>
    <recommendedName>
        <fullName evidence="5 11">Threonine synthase</fullName>
        <ecNumber evidence="4 11">4.2.3.1</ecNumber>
    </recommendedName>
</protein>
<evidence type="ECO:0000256" key="6">
    <source>
        <dbReference type="ARBA" id="ARBA00022605"/>
    </source>
</evidence>
<evidence type="ECO:0000256" key="8">
    <source>
        <dbReference type="ARBA" id="ARBA00022898"/>
    </source>
</evidence>
<evidence type="ECO:0000256" key="10">
    <source>
        <dbReference type="ARBA" id="ARBA00049144"/>
    </source>
</evidence>
<evidence type="ECO:0000256" key="14">
    <source>
        <dbReference type="PIRSR" id="PIRSR038945-2"/>
    </source>
</evidence>
<evidence type="ECO:0000256" key="3">
    <source>
        <dbReference type="ARBA" id="ARBA00005517"/>
    </source>
</evidence>
<sequence>MTWLQCIECDERYSGGEPRYTCDCGGLLEVRYEEIPSRSDFTGPLGVWRYSSILPLETADSVTLHEGGTPLYDAGKLSDELGVDIHVKHEGMNPTCSFKDRGMTVGVSKAIELGIERVACASTGNTSAALSAYGAAADIPAVVLLPQDKVAMGKVAQALMHGAELVELDGNFDECLRIVRDLADEGFFYVLNSINPYRLEGQKTIAFELLEQLNWELPDRVVLPIGNAGNISAIYKGFREFYHAGIIEEIPMMTGVQAEGASPLVGALQKSGPLEPFESPETKATAIRIGDPVNAPKAREAIGETGGTATSVTDEELMDAQVKLAQYEGIGVEPASATSVAGVRKLLDEGVIDSTETIACVTTGHVLKDPDAALEASGDTVKTDATREAVRNALN</sequence>
<evidence type="ECO:0000256" key="2">
    <source>
        <dbReference type="ARBA" id="ARBA00004979"/>
    </source>
</evidence>
<dbReference type="SUPFAM" id="SSF53686">
    <property type="entry name" value="Tryptophan synthase beta subunit-like PLP-dependent enzymes"/>
    <property type="match status" value="1"/>
</dbReference>
<comment type="similarity">
    <text evidence="3 12">Belongs to the threonine synthase family.</text>
</comment>
<dbReference type="PIRSF" id="PIRSF038945">
    <property type="entry name" value="Thr_synthase"/>
    <property type="match status" value="1"/>
</dbReference>
<keyword evidence="8 12" id="KW-0663">Pyridoxal phosphate</keyword>
<dbReference type="InterPro" id="IPR000634">
    <property type="entry name" value="Ser/Thr_deHydtase_PyrdxlP-BS"/>
</dbReference>
<keyword evidence="17" id="KW-1185">Reference proteome</keyword>
<dbReference type="RefSeq" id="WP_266087850.1">
    <property type="nucleotide sequence ID" value="NZ_RKLV01000009.1"/>
</dbReference>
<comment type="cofactor">
    <cofactor evidence="1 12 13">
        <name>pyridoxal 5'-phosphate</name>
        <dbReference type="ChEBI" id="CHEBI:597326"/>
    </cofactor>
</comment>
<dbReference type="EC" id="4.2.3.1" evidence="4 11"/>
<keyword evidence="6 12" id="KW-0028">Amino-acid biosynthesis</keyword>
<reference evidence="16" key="1">
    <citation type="submission" date="2022-09" db="EMBL/GenBank/DDBJ databases">
        <title>Haloadaptaus new haloarchaeum isolated from saline soil.</title>
        <authorList>
            <person name="Duran-Viseras A."/>
            <person name="Sanchez-Porro C."/>
            <person name="Ventosa A."/>
        </authorList>
    </citation>
    <scope>NUCLEOTIDE SEQUENCE</scope>
    <source>
        <strain evidence="16">F3-133</strain>
    </source>
</reference>
<dbReference type="GO" id="GO:0003941">
    <property type="term" value="F:L-serine ammonia-lyase activity"/>
    <property type="evidence" value="ECO:0007669"/>
    <property type="project" value="TreeGrafter"/>
</dbReference>
<evidence type="ECO:0000256" key="5">
    <source>
        <dbReference type="ARBA" id="ARBA00018679"/>
    </source>
</evidence>
<dbReference type="PROSITE" id="PS00165">
    <property type="entry name" value="DEHYDRATASE_SER_THR"/>
    <property type="match status" value="1"/>
</dbReference>
<dbReference type="PANTHER" id="PTHR48078:SF6">
    <property type="entry name" value="L-THREONINE DEHYDRATASE CATABOLIC TDCB"/>
    <property type="match status" value="1"/>
</dbReference>
<evidence type="ECO:0000259" key="15">
    <source>
        <dbReference type="Pfam" id="PF00291"/>
    </source>
</evidence>
<evidence type="ECO:0000256" key="9">
    <source>
        <dbReference type="ARBA" id="ARBA00023239"/>
    </source>
</evidence>
<feature type="binding site" evidence="13">
    <location>
        <position position="125"/>
    </location>
    <ligand>
        <name>pyridoxal 5'-phosphate</name>
        <dbReference type="ChEBI" id="CHEBI:597326"/>
    </ligand>
</feature>
<keyword evidence="7 12" id="KW-0791">Threonine biosynthesis</keyword>
<evidence type="ECO:0000313" key="16">
    <source>
        <dbReference type="EMBL" id="MCX2819523.1"/>
    </source>
</evidence>
<feature type="domain" description="Tryptophan synthase beta chain-like PALP" evidence="15">
    <location>
        <begin position="62"/>
        <end position="364"/>
    </location>
</feature>
<dbReference type="GO" id="GO:0009097">
    <property type="term" value="P:isoleucine biosynthetic process"/>
    <property type="evidence" value="ECO:0007669"/>
    <property type="project" value="TreeGrafter"/>
</dbReference>
<feature type="binding site" evidence="13">
    <location>
        <begin position="226"/>
        <end position="230"/>
    </location>
    <ligand>
        <name>pyridoxal 5'-phosphate</name>
        <dbReference type="ChEBI" id="CHEBI:597326"/>
    </ligand>
</feature>
<dbReference type="GO" id="GO:0004794">
    <property type="term" value="F:threonine deaminase activity"/>
    <property type="evidence" value="ECO:0007669"/>
    <property type="project" value="TreeGrafter"/>
</dbReference>
<dbReference type="GO" id="GO:0004795">
    <property type="term" value="F:threonine synthase activity"/>
    <property type="evidence" value="ECO:0007669"/>
    <property type="project" value="UniProtKB-UniRule"/>
</dbReference>
<evidence type="ECO:0000256" key="4">
    <source>
        <dbReference type="ARBA" id="ARBA00013028"/>
    </source>
</evidence>
<evidence type="ECO:0000313" key="17">
    <source>
        <dbReference type="Proteomes" id="UP001149411"/>
    </source>
</evidence>
<feature type="modified residue" description="N6-(pyridoxal phosphate)lysine" evidence="14">
    <location>
        <position position="99"/>
    </location>
</feature>
<evidence type="ECO:0000256" key="13">
    <source>
        <dbReference type="PIRSR" id="PIRSR038945-1"/>
    </source>
</evidence>
<gene>
    <name evidence="16" type="primary">thrC</name>
    <name evidence="16" type="ORF">EGH25_09195</name>
</gene>
<accession>A0A9Q4C5A0</accession>
<evidence type="ECO:0000256" key="1">
    <source>
        <dbReference type="ARBA" id="ARBA00001933"/>
    </source>
</evidence>
<dbReference type="Pfam" id="PF00291">
    <property type="entry name" value="PALP"/>
    <property type="match status" value="1"/>
</dbReference>
<dbReference type="AlphaFoldDB" id="A0A9Q4C5A0"/>
<comment type="pathway">
    <text evidence="2 12">Amino-acid biosynthesis; L-threonine biosynthesis; L-threonine from L-aspartate: step 5/5.</text>
</comment>
<dbReference type="EMBL" id="RKLV01000009">
    <property type="protein sequence ID" value="MCX2819523.1"/>
    <property type="molecule type" value="Genomic_DNA"/>
</dbReference>
<comment type="caution">
    <text evidence="16">The sequence shown here is derived from an EMBL/GenBank/DDBJ whole genome shotgun (WGS) entry which is preliminary data.</text>
</comment>
<dbReference type="PANTHER" id="PTHR48078">
    <property type="entry name" value="THREONINE DEHYDRATASE, MITOCHONDRIAL-RELATED"/>
    <property type="match status" value="1"/>
</dbReference>
<dbReference type="FunFam" id="3.40.50.1100:FF:000014">
    <property type="entry name" value="Threonine synthase"/>
    <property type="match status" value="1"/>
</dbReference>
<keyword evidence="9 12" id="KW-0456">Lyase</keyword>
<dbReference type="GO" id="GO:0006567">
    <property type="term" value="P:L-threonine catabolic process"/>
    <property type="evidence" value="ECO:0007669"/>
    <property type="project" value="TreeGrafter"/>
</dbReference>